<accession>A0ABD2WYS5</accession>
<sequence length="623" mass="72542">MDFMVKRLMKMSLTFRNLAFYQANHVNISRFWNSPLFYKDKVRQCEFSNAKDDLMLITLQQGLSPCKLLTYIDCNKHQIKREHVLAALSSLQNFYRNRCQPNTNLHELIDFTKLCSYLKPQIKYLSATEIIKALNILKLLNVPGSNIFVITLFQHLELTNEELSFQDMYKVSVLIDTFIPVNISKPLVLTMKEKFITKILQINKNDINSLVFALCFTTKNMKDETTIQFLLNAIDDYLQKIEYHNALDILKLLCYIKDIPYKFKNLIEQLQQKIADNIDQLKPVQITQIIKGMAFQITSKHEEFYNETFIDDLIQKLICENGESIQEDITILTCLNSIKHVQMDLLDYISAKCYENPSLLDLDSELLEPLVTGLAMADYKPVFWDAMIDPIMNNGIPDMKHLKLCDYSLNLACLECFDRKLYHKIFTEKRIISNDHLKILLRLFQVVKSLYPSYNGPWPSKIIMESFKNLPHSNYPNSPLLSALEEVLGDETYIISNVKTNLEHCIDHVIVINEDGYPINIYPHEKIEMNKDPTKFIYLEDLKIPSGSQVFLILYVQPDSYARNTHRMLGPYSLFIRTLESMSYTVIPINGGWWKTISSTEKTRYMMQAIKLKFSNDSKSTTV</sequence>
<comment type="caution">
    <text evidence="2">The sequence shown here is derived from an EMBL/GenBank/DDBJ whole genome shotgun (WGS) entry which is preliminary data.</text>
</comment>
<keyword evidence="3" id="KW-1185">Reference proteome</keyword>
<gene>
    <name evidence="2" type="ORF">TKK_008213</name>
</gene>
<evidence type="ECO:0000259" key="1">
    <source>
        <dbReference type="Pfam" id="PF08368"/>
    </source>
</evidence>
<evidence type="ECO:0000313" key="3">
    <source>
        <dbReference type="Proteomes" id="UP001627154"/>
    </source>
</evidence>
<protein>
    <recommendedName>
        <fullName evidence="1">FAST kinase-like protein subdomain 2 domain-containing protein</fullName>
    </recommendedName>
</protein>
<dbReference type="Proteomes" id="UP001627154">
    <property type="component" value="Unassembled WGS sequence"/>
</dbReference>
<organism evidence="2 3">
    <name type="scientific">Trichogramma kaykai</name>
    <dbReference type="NCBI Taxonomy" id="54128"/>
    <lineage>
        <taxon>Eukaryota</taxon>
        <taxon>Metazoa</taxon>
        <taxon>Ecdysozoa</taxon>
        <taxon>Arthropoda</taxon>
        <taxon>Hexapoda</taxon>
        <taxon>Insecta</taxon>
        <taxon>Pterygota</taxon>
        <taxon>Neoptera</taxon>
        <taxon>Endopterygota</taxon>
        <taxon>Hymenoptera</taxon>
        <taxon>Apocrita</taxon>
        <taxon>Proctotrupomorpha</taxon>
        <taxon>Chalcidoidea</taxon>
        <taxon>Trichogrammatidae</taxon>
        <taxon>Trichogramma</taxon>
    </lineage>
</organism>
<dbReference type="EMBL" id="JBJJXI010000060">
    <property type="protein sequence ID" value="KAL3397980.1"/>
    <property type="molecule type" value="Genomic_DNA"/>
</dbReference>
<reference evidence="2 3" key="1">
    <citation type="journal article" date="2024" name="bioRxiv">
        <title>A reference genome for Trichogramma kaykai: A tiny desert-dwelling parasitoid wasp with competing sex-ratio distorters.</title>
        <authorList>
            <person name="Culotta J."/>
            <person name="Lindsey A.R."/>
        </authorList>
    </citation>
    <scope>NUCLEOTIDE SEQUENCE [LARGE SCALE GENOMIC DNA]</scope>
    <source>
        <strain evidence="2 3">KSX58</strain>
    </source>
</reference>
<name>A0ABD2WYS5_9HYME</name>
<proteinExistence type="predicted"/>
<evidence type="ECO:0000313" key="2">
    <source>
        <dbReference type="EMBL" id="KAL3397980.1"/>
    </source>
</evidence>
<feature type="domain" description="FAST kinase-like protein subdomain 2" evidence="1">
    <location>
        <begin position="440"/>
        <end position="519"/>
    </location>
</feature>
<dbReference type="InterPro" id="IPR013579">
    <property type="entry name" value="FAST_2"/>
</dbReference>
<dbReference type="AlphaFoldDB" id="A0ABD2WYS5"/>
<dbReference type="Pfam" id="PF08368">
    <property type="entry name" value="FAST_2"/>
    <property type="match status" value="1"/>
</dbReference>